<dbReference type="AlphaFoldDB" id="A0A0F9XB56"/>
<name>A0A0F9XB56_9ZZZZ</name>
<dbReference type="Gene3D" id="1.10.287.1080">
    <property type="entry name" value="MazG-like"/>
    <property type="match status" value="1"/>
</dbReference>
<sequence length="129" mass="14424">MRNGDVKLREYAEMVHGAAIYRDGVEALLDSSSREDIAKMLKIFYAATGLAGEAGEVANKVKKILRDNGGIVDDEIRRKVLGELGGVAWYLNATAEEFDLRIEDVLNYNYDQLMDRQARNVLKGDGDDR</sequence>
<dbReference type="EMBL" id="LAZR01000125">
    <property type="protein sequence ID" value="KKN88888.1"/>
    <property type="molecule type" value="Genomic_DNA"/>
</dbReference>
<evidence type="ECO:0000313" key="1">
    <source>
        <dbReference type="EMBL" id="KKN88888.1"/>
    </source>
</evidence>
<organism evidence="1">
    <name type="scientific">marine sediment metagenome</name>
    <dbReference type="NCBI Taxonomy" id="412755"/>
    <lineage>
        <taxon>unclassified sequences</taxon>
        <taxon>metagenomes</taxon>
        <taxon>ecological metagenomes</taxon>
    </lineage>
</organism>
<protein>
    <submittedName>
        <fullName evidence="1">Uncharacterized protein</fullName>
    </submittedName>
</protein>
<accession>A0A0F9XB56</accession>
<dbReference type="PIRSF" id="PIRSF006639">
    <property type="entry name" value="UCP006639_pph"/>
    <property type="match status" value="1"/>
</dbReference>
<gene>
    <name evidence="1" type="ORF">LCGC14_0244950</name>
</gene>
<proteinExistence type="predicted"/>
<reference evidence="1" key="1">
    <citation type="journal article" date="2015" name="Nature">
        <title>Complex archaea that bridge the gap between prokaryotes and eukaryotes.</title>
        <authorList>
            <person name="Spang A."/>
            <person name="Saw J.H."/>
            <person name="Jorgensen S.L."/>
            <person name="Zaremba-Niedzwiedzka K."/>
            <person name="Martijn J."/>
            <person name="Lind A.E."/>
            <person name="van Eijk R."/>
            <person name="Schleper C."/>
            <person name="Guy L."/>
            <person name="Ettema T.J."/>
        </authorList>
    </citation>
    <scope>NUCLEOTIDE SEQUENCE</scope>
</reference>
<dbReference type="InterPro" id="IPR011379">
    <property type="entry name" value="MazG-related_GP37"/>
</dbReference>
<comment type="caution">
    <text evidence="1">The sequence shown here is derived from an EMBL/GenBank/DDBJ whole genome shotgun (WGS) entry which is preliminary data.</text>
</comment>
<dbReference type="SUPFAM" id="SSF101386">
    <property type="entry name" value="all-alpha NTP pyrophosphatases"/>
    <property type="match status" value="1"/>
</dbReference>